<evidence type="ECO:0000313" key="2">
    <source>
        <dbReference type="Proteomes" id="UP000217790"/>
    </source>
</evidence>
<evidence type="ECO:0000313" key="1">
    <source>
        <dbReference type="EMBL" id="PBK86787.1"/>
    </source>
</evidence>
<dbReference type="InParanoid" id="A0A2H3DCH2"/>
<dbReference type="Proteomes" id="UP000217790">
    <property type="component" value="Unassembled WGS sequence"/>
</dbReference>
<accession>A0A2H3DCH2</accession>
<dbReference type="EMBL" id="KZ293682">
    <property type="protein sequence ID" value="PBK86787.1"/>
    <property type="molecule type" value="Genomic_DNA"/>
</dbReference>
<proteinExistence type="predicted"/>
<organism evidence="1 2">
    <name type="scientific">Armillaria gallica</name>
    <name type="common">Bulbous honey fungus</name>
    <name type="synonym">Armillaria bulbosa</name>
    <dbReference type="NCBI Taxonomy" id="47427"/>
    <lineage>
        <taxon>Eukaryota</taxon>
        <taxon>Fungi</taxon>
        <taxon>Dikarya</taxon>
        <taxon>Basidiomycota</taxon>
        <taxon>Agaricomycotina</taxon>
        <taxon>Agaricomycetes</taxon>
        <taxon>Agaricomycetidae</taxon>
        <taxon>Agaricales</taxon>
        <taxon>Marasmiineae</taxon>
        <taxon>Physalacriaceae</taxon>
        <taxon>Armillaria</taxon>
    </lineage>
</organism>
<gene>
    <name evidence="1" type="ORF">ARMGADRAFT_1035336</name>
</gene>
<name>A0A2H3DCH2_ARMGA</name>
<dbReference type="AlphaFoldDB" id="A0A2H3DCH2"/>
<keyword evidence="2" id="KW-1185">Reference proteome</keyword>
<protein>
    <submittedName>
        <fullName evidence="1">Uncharacterized protein</fullName>
    </submittedName>
</protein>
<reference evidence="2" key="1">
    <citation type="journal article" date="2017" name="Nat. Ecol. Evol.">
        <title>Genome expansion and lineage-specific genetic innovations in the forest pathogenic fungi Armillaria.</title>
        <authorList>
            <person name="Sipos G."/>
            <person name="Prasanna A.N."/>
            <person name="Walter M.C."/>
            <person name="O'Connor E."/>
            <person name="Balint B."/>
            <person name="Krizsan K."/>
            <person name="Kiss B."/>
            <person name="Hess J."/>
            <person name="Varga T."/>
            <person name="Slot J."/>
            <person name="Riley R."/>
            <person name="Boka B."/>
            <person name="Rigling D."/>
            <person name="Barry K."/>
            <person name="Lee J."/>
            <person name="Mihaltcheva S."/>
            <person name="LaButti K."/>
            <person name="Lipzen A."/>
            <person name="Waldron R."/>
            <person name="Moloney N.M."/>
            <person name="Sperisen C."/>
            <person name="Kredics L."/>
            <person name="Vagvoelgyi C."/>
            <person name="Patrignani A."/>
            <person name="Fitzpatrick D."/>
            <person name="Nagy I."/>
            <person name="Doyle S."/>
            <person name="Anderson J.B."/>
            <person name="Grigoriev I.V."/>
            <person name="Gueldener U."/>
            <person name="Muensterkoetter M."/>
            <person name="Nagy L.G."/>
        </authorList>
    </citation>
    <scope>NUCLEOTIDE SEQUENCE [LARGE SCALE GENOMIC DNA]</scope>
    <source>
        <strain evidence="2">Ar21-2</strain>
    </source>
</reference>
<sequence>MAVDYTKYLAHVSQQQQMTVIKICLFSNVFFHPPLAKLDFCGAATYRLPAMVGQTKMMQPWEGSSGMQEGDGMDGQQGIGGRESARTWKISIGAWCRLGLQHVSLLMRGAGEYYLSLVSTGPQAQAQVLPVLCGAGNLLFYSYSARETADVDLLLNNSDGGRPPLFVQGCGAIFKMDLDRWLDLCCFWISWLQ</sequence>